<keyword evidence="3" id="KW-1185">Reference proteome</keyword>
<sequence>MAEIVGAVASGFTLAGVAVGSARTVFRLKQLWSEVKEVPDTIQALMFKVELFESIILEMEQAIAAAPVLAEDTMDWGGAFARSSEHCQRQLKGLYDLIADLEAAITAQRRFKRGSAKVKVALGGSRLAEFERRMRDVVDILVITMSARNMTLMHMNLQRASGIGRALQDQSATIGSGHVLIAETESFDEELEAELDQDDSDSVSVVPSAETPTSNPEAESATQSSVGFQHGIFGGFFVNKKTSGRGLYSKSEYAMQASAPTWLYGSAFKFQVTRAQGSWAMNLRTYNVRPETSPVFELARTGDVKGILSLIERKDASVYDIDEVGEGVLHKLFFNITNNADFAALSSLLAIGADLNQENGFGYRPMHDWLSNGGPSPEVFEFLHSRGAFDWALGETFHLAFFLWQDKILRRKTSWHARFPDSASRMAMEQLGSFIIDYVPHALTGNEVWELTTGLGFRHQHNTLARLSFWFGITTGHLLKEEASSTEHSRVMVEALEKVENVHEQAIRFSKPWEYLHMCRFIAPLGGSHLTPLLHFLTGSWICSCSNVETKHATAAMTTVGIQVIRWLKIIDEAGHNLEEYGKEEKQLLLSNPI</sequence>
<dbReference type="InterPro" id="IPR036770">
    <property type="entry name" value="Ankyrin_rpt-contain_sf"/>
</dbReference>
<name>A0A8K0X9B0_9PEZI</name>
<dbReference type="Gene3D" id="1.25.40.20">
    <property type="entry name" value="Ankyrin repeat-containing domain"/>
    <property type="match status" value="1"/>
</dbReference>
<evidence type="ECO:0000313" key="2">
    <source>
        <dbReference type="EMBL" id="KAH7376816.1"/>
    </source>
</evidence>
<evidence type="ECO:0000313" key="3">
    <source>
        <dbReference type="Proteomes" id="UP000813385"/>
    </source>
</evidence>
<evidence type="ECO:0008006" key="4">
    <source>
        <dbReference type="Google" id="ProtNLM"/>
    </source>
</evidence>
<accession>A0A8K0X9B0</accession>
<dbReference type="AlphaFoldDB" id="A0A8K0X9B0"/>
<organism evidence="2 3">
    <name type="scientific">Plectosphaerella cucumerina</name>
    <dbReference type="NCBI Taxonomy" id="40658"/>
    <lineage>
        <taxon>Eukaryota</taxon>
        <taxon>Fungi</taxon>
        <taxon>Dikarya</taxon>
        <taxon>Ascomycota</taxon>
        <taxon>Pezizomycotina</taxon>
        <taxon>Sordariomycetes</taxon>
        <taxon>Hypocreomycetidae</taxon>
        <taxon>Glomerellales</taxon>
        <taxon>Plectosphaerellaceae</taxon>
        <taxon>Plectosphaerella</taxon>
    </lineage>
</organism>
<gene>
    <name evidence="2" type="ORF">B0T11DRAFT_24207</name>
</gene>
<dbReference type="OrthoDB" id="3200163at2759"/>
<reference evidence="2" key="1">
    <citation type="journal article" date="2021" name="Nat. Commun.">
        <title>Genetic determinants of endophytism in the Arabidopsis root mycobiome.</title>
        <authorList>
            <person name="Mesny F."/>
            <person name="Miyauchi S."/>
            <person name="Thiergart T."/>
            <person name="Pickel B."/>
            <person name="Atanasova L."/>
            <person name="Karlsson M."/>
            <person name="Huettel B."/>
            <person name="Barry K.W."/>
            <person name="Haridas S."/>
            <person name="Chen C."/>
            <person name="Bauer D."/>
            <person name="Andreopoulos W."/>
            <person name="Pangilinan J."/>
            <person name="LaButti K."/>
            <person name="Riley R."/>
            <person name="Lipzen A."/>
            <person name="Clum A."/>
            <person name="Drula E."/>
            <person name="Henrissat B."/>
            <person name="Kohler A."/>
            <person name="Grigoriev I.V."/>
            <person name="Martin F.M."/>
            <person name="Hacquard S."/>
        </authorList>
    </citation>
    <scope>NUCLEOTIDE SEQUENCE</scope>
    <source>
        <strain evidence="2">MPI-CAGE-AT-0016</strain>
    </source>
</reference>
<dbReference type="EMBL" id="JAGPXD010000001">
    <property type="protein sequence ID" value="KAH7376816.1"/>
    <property type="molecule type" value="Genomic_DNA"/>
</dbReference>
<feature type="compositionally biased region" description="Polar residues" evidence="1">
    <location>
        <begin position="210"/>
        <end position="224"/>
    </location>
</feature>
<comment type="caution">
    <text evidence="2">The sequence shown here is derived from an EMBL/GenBank/DDBJ whole genome shotgun (WGS) entry which is preliminary data.</text>
</comment>
<proteinExistence type="predicted"/>
<dbReference type="Proteomes" id="UP000813385">
    <property type="component" value="Unassembled WGS sequence"/>
</dbReference>
<dbReference type="SUPFAM" id="SSF48403">
    <property type="entry name" value="Ankyrin repeat"/>
    <property type="match status" value="1"/>
</dbReference>
<evidence type="ECO:0000256" key="1">
    <source>
        <dbReference type="SAM" id="MobiDB-lite"/>
    </source>
</evidence>
<feature type="region of interest" description="Disordered" evidence="1">
    <location>
        <begin position="196"/>
        <end position="224"/>
    </location>
</feature>
<protein>
    <recommendedName>
        <fullName evidence="4">Fungal N-terminal domain-containing protein</fullName>
    </recommendedName>
</protein>